<evidence type="ECO:0000313" key="3">
    <source>
        <dbReference type="Proteomes" id="UP000281553"/>
    </source>
</evidence>
<dbReference type="SUPFAM" id="SSF64268">
    <property type="entry name" value="PX domain"/>
    <property type="match status" value="1"/>
</dbReference>
<protein>
    <recommendedName>
        <fullName evidence="1">PX domain-containing protein</fullName>
    </recommendedName>
</protein>
<dbReference type="GO" id="GO:0015031">
    <property type="term" value="P:protein transport"/>
    <property type="evidence" value="ECO:0007669"/>
    <property type="project" value="InterPro"/>
</dbReference>
<keyword evidence="3" id="KW-1185">Reference proteome</keyword>
<dbReference type="PANTHER" id="PTHR46596">
    <property type="entry name" value="SORTING NEXIN-4"/>
    <property type="match status" value="1"/>
</dbReference>
<dbReference type="GO" id="GO:0031201">
    <property type="term" value="C:SNARE complex"/>
    <property type="evidence" value="ECO:0007669"/>
    <property type="project" value="TreeGrafter"/>
</dbReference>
<name>A0A3P6PXS5_DIBLA</name>
<dbReference type="SMART" id="SM00312">
    <property type="entry name" value="PX"/>
    <property type="match status" value="1"/>
</dbReference>
<sequence length="188" mass="21405">MSSSQQLHVRIPDYDIKDQEFVAYYIQVKALTEEAKAQANGVKSWCVSRRFSEFVRLRYLLQLELSTCLIPALPSKHDGANSSWHKFTSALHISDPVGTSLSSLDTLSSVPLPGSLTGRRFDMDLIDSRKQALELFLVRCLQHPRLATAKTLFAFLHEGSAWDELFKAKVLWIFFFPCSISVFENNYI</sequence>
<accession>A0A3P6PXS5</accession>
<dbReference type="InterPro" id="IPR036871">
    <property type="entry name" value="PX_dom_sf"/>
</dbReference>
<dbReference type="AlphaFoldDB" id="A0A3P6PXS5"/>
<reference evidence="2 3" key="1">
    <citation type="submission" date="2018-11" db="EMBL/GenBank/DDBJ databases">
        <authorList>
            <consortium name="Pathogen Informatics"/>
        </authorList>
    </citation>
    <scope>NUCLEOTIDE SEQUENCE [LARGE SCALE GENOMIC DNA]</scope>
</reference>
<dbReference type="GO" id="GO:0031901">
    <property type="term" value="C:early endosome membrane"/>
    <property type="evidence" value="ECO:0007669"/>
    <property type="project" value="TreeGrafter"/>
</dbReference>
<dbReference type="InterPro" id="IPR001683">
    <property type="entry name" value="PX_dom"/>
</dbReference>
<dbReference type="GO" id="GO:0032266">
    <property type="term" value="F:phosphatidylinositol-3-phosphate binding"/>
    <property type="evidence" value="ECO:0007669"/>
    <property type="project" value="TreeGrafter"/>
</dbReference>
<dbReference type="OrthoDB" id="289314at2759"/>
<dbReference type="EMBL" id="UYRU01001688">
    <property type="protein sequence ID" value="VDK32295.1"/>
    <property type="molecule type" value="Genomic_DNA"/>
</dbReference>
<gene>
    <name evidence="2" type="ORF">DILT_LOCUS412</name>
</gene>
<proteinExistence type="predicted"/>
<dbReference type="PANTHER" id="PTHR46596:SF1">
    <property type="entry name" value="SORTING NEXIN-4"/>
    <property type="match status" value="1"/>
</dbReference>
<dbReference type="Pfam" id="PF00787">
    <property type="entry name" value="PX"/>
    <property type="match status" value="1"/>
</dbReference>
<evidence type="ECO:0000259" key="1">
    <source>
        <dbReference type="PROSITE" id="PS50195"/>
    </source>
</evidence>
<dbReference type="Gene3D" id="3.30.1520.10">
    <property type="entry name" value="Phox-like domain"/>
    <property type="match status" value="1"/>
</dbReference>
<dbReference type="Proteomes" id="UP000281553">
    <property type="component" value="Unassembled WGS sequence"/>
</dbReference>
<feature type="domain" description="PX" evidence="1">
    <location>
        <begin position="2"/>
        <end position="163"/>
    </location>
</feature>
<dbReference type="GO" id="GO:2000786">
    <property type="term" value="P:positive regulation of autophagosome assembly"/>
    <property type="evidence" value="ECO:0007669"/>
    <property type="project" value="TreeGrafter"/>
</dbReference>
<organism evidence="2 3">
    <name type="scientific">Dibothriocephalus latus</name>
    <name type="common">Fish tapeworm</name>
    <name type="synonym">Diphyllobothrium latum</name>
    <dbReference type="NCBI Taxonomy" id="60516"/>
    <lineage>
        <taxon>Eukaryota</taxon>
        <taxon>Metazoa</taxon>
        <taxon>Spiralia</taxon>
        <taxon>Lophotrochozoa</taxon>
        <taxon>Platyhelminthes</taxon>
        <taxon>Cestoda</taxon>
        <taxon>Eucestoda</taxon>
        <taxon>Diphyllobothriidea</taxon>
        <taxon>Diphyllobothriidae</taxon>
        <taxon>Dibothriocephalus</taxon>
    </lineage>
</organism>
<dbReference type="GO" id="GO:0005886">
    <property type="term" value="C:plasma membrane"/>
    <property type="evidence" value="ECO:0007669"/>
    <property type="project" value="TreeGrafter"/>
</dbReference>
<dbReference type="PROSITE" id="PS50195">
    <property type="entry name" value="PX"/>
    <property type="match status" value="1"/>
</dbReference>
<evidence type="ECO:0000313" key="2">
    <source>
        <dbReference type="EMBL" id="VDK32295.1"/>
    </source>
</evidence>
<dbReference type="InterPro" id="IPR034783">
    <property type="entry name" value="SNX4"/>
</dbReference>